<feature type="domain" description="Core-binding (CB)" evidence="6">
    <location>
        <begin position="123"/>
        <end position="229"/>
    </location>
</feature>
<feature type="domain" description="Tyr recombinase" evidence="5">
    <location>
        <begin position="251"/>
        <end position="449"/>
    </location>
</feature>
<dbReference type="GO" id="GO:0006310">
    <property type="term" value="P:DNA recombination"/>
    <property type="evidence" value="ECO:0007669"/>
    <property type="project" value="UniProtKB-KW"/>
</dbReference>
<dbReference type="GO" id="GO:0003677">
    <property type="term" value="F:DNA binding"/>
    <property type="evidence" value="ECO:0007669"/>
    <property type="project" value="UniProtKB-UniRule"/>
</dbReference>
<evidence type="ECO:0000256" key="2">
    <source>
        <dbReference type="ARBA" id="ARBA00023125"/>
    </source>
</evidence>
<dbReference type="Pfam" id="PF00589">
    <property type="entry name" value="Phage_integrase"/>
    <property type="match status" value="1"/>
</dbReference>
<keyword evidence="3" id="KW-0233">DNA recombination</keyword>
<dbReference type="Gene3D" id="1.10.150.130">
    <property type="match status" value="1"/>
</dbReference>
<evidence type="ECO:0000259" key="5">
    <source>
        <dbReference type="PROSITE" id="PS51898"/>
    </source>
</evidence>
<dbReference type="EMBL" id="WOFH01000014">
    <property type="protein sequence ID" value="MUN41504.1"/>
    <property type="molecule type" value="Genomic_DNA"/>
</dbReference>
<dbReference type="InterPro" id="IPR013762">
    <property type="entry name" value="Integrase-like_cat_sf"/>
</dbReference>
<keyword evidence="1" id="KW-0229">DNA integration</keyword>
<organism evidence="7 8">
    <name type="scientific">Actinomadura litoris</name>
    <dbReference type="NCBI Taxonomy" id="2678616"/>
    <lineage>
        <taxon>Bacteria</taxon>
        <taxon>Bacillati</taxon>
        <taxon>Actinomycetota</taxon>
        <taxon>Actinomycetes</taxon>
        <taxon>Streptosporangiales</taxon>
        <taxon>Thermomonosporaceae</taxon>
        <taxon>Actinomadura</taxon>
    </lineage>
</organism>
<evidence type="ECO:0000259" key="6">
    <source>
        <dbReference type="PROSITE" id="PS51900"/>
    </source>
</evidence>
<dbReference type="GO" id="GO:0015074">
    <property type="term" value="P:DNA integration"/>
    <property type="evidence" value="ECO:0007669"/>
    <property type="project" value="UniProtKB-KW"/>
</dbReference>
<proteinExistence type="predicted"/>
<dbReference type="InterPro" id="IPR011010">
    <property type="entry name" value="DNA_brk_join_enz"/>
</dbReference>
<dbReference type="PANTHER" id="PTHR30349">
    <property type="entry name" value="PHAGE INTEGRASE-RELATED"/>
    <property type="match status" value="1"/>
</dbReference>
<sequence>MAPKGTVYKRCGCKDPDTGKPLNGRCPGLAGRKHGTWTIDVHIDTTAKAGRRLKRGGYQTKTKGEAALDTIRDLIKLAADDDRSRRRIGDLIFTATKRGGALPTPTEIRRRLGVGAELAAPSTTVAEWLNEWFAGRLDLKRSTKNGYRHTIDKFLIPLLGDLPRDKLTVEHIVGMFDRIGEWNEEIVAARKEGRSYDLPDDVRQRKRFVGIATQHRILATLSSAYSDAVLRPGMLDWNPAKAVRLPPEKRDPRRVWGPEQVGQFIRATATDRLGLLYRIVLLRGLRRGEVCGLRWQDLDSDDGGAKIVQTILEIRGEIVADTPKSDAGERWVAFDAETVELIRGLRRARRRERFAAGQNWQEHDLMFCQEDGAPLRPSQVSASFQQHAALAGLPVITLHEGRHTAATLALESSLDIKIVSDQLGHSSTTITQNLYTHVRKVIHKEAAAQVVRILSGASTSAPASES</sequence>
<gene>
    <name evidence="7" type="ORF">GNZ18_33660</name>
</gene>
<dbReference type="InterPro" id="IPR044068">
    <property type="entry name" value="CB"/>
</dbReference>
<keyword evidence="8" id="KW-1185">Reference proteome</keyword>
<dbReference type="SUPFAM" id="SSF56349">
    <property type="entry name" value="DNA breaking-rejoining enzymes"/>
    <property type="match status" value="1"/>
</dbReference>
<dbReference type="InterPro" id="IPR004107">
    <property type="entry name" value="Integrase_SAM-like_N"/>
</dbReference>
<evidence type="ECO:0000313" key="8">
    <source>
        <dbReference type="Proteomes" id="UP000432015"/>
    </source>
</evidence>
<dbReference type="Proteomes" id="UP000432015">
    <property type="component" value="Unassembled WGS sequence"/>
</dbReference>
<dbReference type="PROSITE" id="PS51898">
    <property type="entry name" value="TYR_RECOMBINASE"/>
    <property type="match status" value="1"/>
</dbReference>
<dbReference type="PROSITE" id="PS51900">
    <property type="entry name" value="CB"/>
    <property type="match status" value="1"/>
</dbReference>
<dbReference type="AlphaFoldDB" id="A0A7K1LAQ9"/>
<dbReference type="CDD" id="cd01189">
    <property type="entry name" value="INT_ICEBs1_C_like"/>
    <property type="match status" value="1"/>
</dbReference>
<dbReference type="InterPro" id="IPR002104">
    <property type="entry name" value="Integrase_catalytic"/>
</dbReference>
<evidence type="ECO:0000256" key="1">
    <source>
        <dbReference type="ARBA" id="ARBA00022908"/>
    </source>
</evidence>
<keyword evidence="2 4" id="KW-0238">DNA-binding</keyword>
<evidence type="ECO:0000256" key="4">
    <source>
        <dbReference type="PROSITE-ProRule" id="PRU01248"/>
    </source>
</evidence>
<evidence type="ECO:0000313" key="7">
    <source>
        <dbReference type="EMBL" id="MUN41504.1"/>
    </source>
</evidence>
<accession>A0A7K1LAQ9</accession>
<dbReference type="PANTHER" id="PTHR30349:SF91">
    <property type="entry name" value="INTA PROTEIN"/>
    <property type="match status" value="1"/>
</dbReference>
<comment type="caution">
    <text evidence="7">The sequence shown here is derived from an EMBL/GenBank/DDBJ whole genome shotgun (WGS) entry which is preliminary data.</text>
</comment>
<dbReference type="RefSeq" id="WP_156220673.1">
    <property type="nucleotide sequence ID" value="NZ_WOFH01000014.1"/>
</dbReference>
<dbReference type="InterPro" id="IPR050090">
    <property type="entry name" value="Tyrosine_recombinase_XerCD"/>
</dbReference>
<dbReference type="Gene3D" id="1.10.443.10">
    <property type="entry name" value="Intergrase catalytic core"/>
    <property type="match status" value="1"/>
</dbReference>
<protein>
    <submittedName>
        <fullName evidence="7">Tyrosine-type recombinase/integrase</fullName>
    </submittedName>
</protein>
<dbReference type="Pfam" id="PF14659">
    <property type="entry name" value="Phage_int_SAM_3"/>
    <property type="match status" value="1"/>
</dbReference>
<evidence type="ECO:0000256" key="3">
    <source>
        <dbReference type="ARBA" id="ARBA00023172"/>
    </source>
</evidence>
<dbReference type="InterPro" id="IPR010998">
    <property type="entry name" value="Integrase_recombinase_N"/>
</dbReference>
<name>A0A7K1LAQ9_9ACTN</name>
<reference evidence="7 8" key="1">
    <citation type="submission" date="2019-11" db="EMBL/GenBank/DDBJ databases">
        <authorList>
            <person name="Cao P."/>
        </authorList>
    </citation>
    <scope>NUCLEOTIDE SEQUENCE [LARGE SCALE GENOMIC DNA]</scope>
    <source>
        <strain evidence="7 8">NEAU-AAG5</strain>
    </source>
</reference>